<sequence length="149" mass="16435">MSMNNVYKVHAWFIKIGTHNHPLSSDASFYGDFATPSHESLPDARSLFAHFPSPDTFAYNTIIRAHATSHSSCSHAISFFTQMRRHGVPPDISPSISSQGLRSPPAGQDLHGLFSKLGFDSDIYVQNALLVFTGVVGRLSLHERVPWNA</sequence>
<dbReference type="NCBIfam" id="TIGR00756">
    <property type="entry name" value="PPR"/>
    <property type="match status" value="1"/>
</dbReference>
<keyword evidence="1" id="KW-0677">Repeat</keyword>
<keyword evidence="4" id="KW-1185">Reference proteome</keyword>
<gene>
    <name evidence="3" type="ORF">Pyn_18226</name>
</gene>
<dbReference type="Gene3D" id="1.25.40.10">
    <property type="entry name" value="Tetratricopeptide repeat domain"/>
    <property type="match status" value="1"/>
</dbReference>
<proteinExistence type="predicted"/>
<dbReference type="InterPro" id="IPR002885">
    <property type="entry name" value="PPR_rpt"/>
</dbReference>
<dbReference type="STRING" id="2094558.A0A314XU47"/>
<dbReference type="PANTHER" id="PTHR47926">
    <property type="entry name" value="PENTATRICOPEPTIDE REPEAT-CONTAINING PROTEIN"/>
    <property type="match status" value="1"/>
</dbReference>
<dbReference type="GO" id="GO:0009451">
    <property type="term" value="P:RNA modification"/>
    <property type="evidence" value="ECO:0007669"/>
    <property type="project" value="InterPro"/>
</dbReference>
<evidence type="ECO:0000256" key="1">
    <source>
        <dbReference type="ARBA" id="ARBA00022737"/>
    </source>
</evidence>
<dbReference type="GO" id="GO:0003723">
    <property type="term" value="F:RNA binding"/>
    <property type="evidence" value="ECO:0007669"/>
    <property type="project" value="InterPro"/>
</dbReference>
<dbReference type="InterPro" id="IPR011990">
    <property type="entry name" value="TPR-like_helical_dom_sf"/>
</dbReference>
<evidence type="ECO:0000313" key="3">
    <source>
        <dbReference type="EMBL" id="PQP97622.1"/>
    </source>
</evidence>
<dbReference type="EMBL" id="PJQY01001970">
    <property type="protein sequence ID" value="PQP97622.1"/>
    <property type="molecule type" value="Genomic_DNA"/>
</dbReference>
<name>A0A314XU47_PRUYE</name>
<dbReference type="PROSITE" id="PS51375">
    <property type="entry name" value="PPR"/>
    <property type="match status" value="1"/>
</dbReference>
<protein>
    <submittedName>
        <fullName evidence="3">Pentatricopeptide repeat-containing protein</fullName>
    </submittedName>
</protein>
<evidence type="ECO:0000313" key="4">
    <source>
        <dbReference type="Proteomes" id="UP000250321"/>
    </source>
</evidence>
<organism evidence="3 4">
    <name type="scientific">Prunus yedoensis var. nudiflora</name>
    <dbReference type="NCBI Taxonomy" id="2094558"/>
    <lineage>
        <taxon>Eukaryota</taxon>
        <taxon>Viridiplantae</taxon>
        <taxon>Streptophyta</taxon>
        <taxon>Embryophyta</taxon>
        <taxon>Tracheophyta</taxon>
        <taxon>Spermatophyta</taxon>
        <taxon>Magnoliopsida</taxon>
        <taxon>eudicotyledons</taxon>
        <taxon>Gunneridae</taxon>
        <taxon>Pentapetalae</taxon>
        <taxon>rosids</taxon>
        <taxon>fabids</taxon>
        <taxon>Rosales</taxon>
        <taxon>Rosaceae</taxon>
        <taxon>Amygdaloideae</taxon>
        <taxon>Amygdaleae</taxon>
        <taxon>Prunus</taxon>
    </lineage>
</organism>
<reference evidence="3 4" key="1">
    <citation type="submission" date="2018-02" db="EMBL/GenBank/DDBJ databases">
        <title>Draft genome of wild Prunus yedoensis var. nudiflora.</title>
        <authorList>
            <person name="Baek S."/>
            <person name="Kim J.-H."/>
            <person name="Choi K."/>
            <person name="Kim G.-B."/>
            <person name="Cho A."/>
            <person name="Jang H."/>
            <person name="Shin C.-H."/>
            <person name="Yu H.-J."/>
            <person name="Mun J.-H."/>
        </authorList>
    </citation>
    <scope>NUCLEOTIDE SEQUENCE [LARGE SCALE GENOMIC DNA]</scope>
    <source>
        <strain evidence="4">cv. Jeju island</strain>
        <tissue evidence="3">Leaf</tissue>
    </source>
</reference>
<dbReference type="PANTHER" id="PTHR47926:SF507">
    <property type="entry name" value="DYW DOMAIN-CONTAINING PROTEIN"/>
    <property type="match status" value="1"/>
</dbReference>
<dbReference type="Proteomes" id="UP000250321">
    <property type="component" value="Unassembled WGS sequence"/>
</dbReference>
<feature type="repeat" description="PPR" evidence="2">
    <location>
        <begin position="55"/>
        <end position="90"/>
    </location>
</feature>
<comment type="caution">
    <text evidence="3">The sequence shown here is derived from an EMBL/GenBank/DDBJ whole genome shotgun (WGS) entry which is preliminary data.</text>
</comment>
<dbReference type="AlphaFoldDB" id="A0A314XU47"/>
<accession>A0A314XU47</accession>
<dbReference type="InterPro" id="IPR046960">
    <property type="entry name" value="PPR_At4g14850-like_plant"/>
</dbReference>
<evidence type="ECO:0000256" key="2">
    <source>
        <dbReference type="PROSITE-ProRule" id="PRU00708"/>
    </source>
</evidence>